<gene>
    <name evidence="8" type="ORF">L1049_007112</name>
</gene>
<dbReference type="PANTHER" id="PTHR10634:SF116">
    <property type="entry name" value="ZINC FINGER A20 AND AN1 DOMAIN-CONTAINING STRESS-ASSOCIATED PROTEIN 1"/>
    <property type="match status" value="1"/>
</dbReference>
<evidence type="ECO:0000256" key="3">
    <source>
        <dbReference type="ARBA" id="ARBA00022771"/>
    </source>
</evidence>
<accession>A0AAP0WRW2</accession>
<evidence type="ECO:0000256" key="2">
    <source>
        <dbReference type="ARBA" id="ARBA00022723"/>
    </source>
</evidence>
<dbReference type="SUPFAM" id="SSF57716">
    <property type="entry name" value="Glucocorticoid receptor-like (DNA-binding domain)"/>
    <property type="match status" value="1"/>
</dbReference>
<evidence type="ECO:0000313" key="9">
    <source>
        <dbReference type="Proteomes" id="UP001415857"/>
    </source>
</evidence>
<dbReference type="PANTHER" id="PTHR10634">
    <property type="entry name" value="AN1-TYPE ZINC FINGER PROTEIN"/>
    <property type="match status" value="1"/>
</dbReference>
<evidence type="ECO:0000313" key="8">
    <source>
        <dbReference type="EMBL" id="KAK9277567.1"/>
    </source>
</evidence>
<dbReference type="InterPro" id="IPR035896">
    <property type="entry name" value="AN1-like_Znf"/>
</dbReference>
<dbReference type="AlphaFoldDB" id="A0AAP0WRW2"/>
<dbReference type="PROSITE" id="PS51036">
    <property type="entry name" value="ZF_A20"/>
    <property type="match status" value="1"/>
</dbReference>
<dbReference type="InterPro" id="IPR000058">
    <property type="entry name" value="Znf_AN1"/>
</dbReference>
<dbReference type="SMART" id="SM00154">
    <property type="entry name" value="ZnF_AN1"/>
    <property type="match status" value="1"/>
</dbReference>
<sequence length="177" mass="18422">MGSDQSWKMTNDGTSFQPSEPALCANGCGFFGTAATMNLCSKCYRDLRVEEEQAAAAKAAMKKSLHANSSSSVQQSQIAAATIESLVGSLSSSSSESSSAAAASSAGEGAEAKAANRCGICKRKVGLTGFKCRCGSTFCGTHRYAENHDCTFDFKGSGRDAIAMANPVVKADKVERF</sequence>
<dbReference type="InterPro" id="IPR002653">
    <property type="entry name" value="Znf_A20"/>
</dbReference>
<dbReference type="Proteomes" id="UP001415857">
    <property type="component" value="Unassembled WGS sequence"/>
</dbReference>
<organism evidence="8 9">
    <name type="scientific">Liquidambar formosana</name>
    <name type="common">Formosan gum</name>
    <dbReference type="NCBI Taxonomy" id="63359"/>
    <lineage>
        <taxon>Eukaryota</taxon>
        <taxon>Viridiplantae</taxon>
        <taxon>Streptophyta</taxon>
        <taxon>Embryophyta</taxon>
        <taxon>Tracheophyta</taxon>
        <taxon>Spermatophyta</taxon>
        <taxon>Magnoliopsida</taxon>
        <taxon>eudicotyledons</taxon>
        <taxon>Gunneridae</taxon>
        <taxon>Pentapetalae</taxon>
        <taxon>Saxifragales</taxon>
        <taxon>Altingiaceae</taxon>
        <taxon>Liquidambar</taxon>
    </lineage>
</organism>
<keyword evidence="2" id="KW-0479">Metal-binding</keyword>
<evidence type="ECO:0000256" key="4">
    <source>
        <dbReference type="ARBA" id="ARBA00022833"/>
    </source>
</evidence>
<reference evidence="8 9" key="1">
    <citation type="journal article" date="2024" name="Plant J.">
        <title>Genome sequences and population genomics reveal climatic adaptation and genomic divergence between two closely related sweetgum species.</title>
        <authorList>
            <person name="Xu W.Q."/>
            <person name="Ren C.Q."/>
            <person name="Zhang X.Y."/>
            <person name="Comes H.P."/>
            <person name="Liu X.H."/>
            <person name="Li Y.G."/>
            <person name="Kettle C.J."/>
            <person name="Jalonen R."/>
            <person name="Gaisberger H."/>
            <person name="Ma Y.Z."/>
            <person name="Qiu Y.X."/>
        </authorList>
    </citation>
    <scope>NUCLEOTIDE SEQUENCE [LARGE SCALE GENOMIC DNA]</scope>
    <source>
        <strain evidence="8">Hangzhou</strain>
    </source>
</reference>
<feature type="domain" description="A20-type" evidence="6">
    <location>
        <begin position="18"/>
        <end position="52"/>
    </location>
</feature>
<evidence type="ECO:0000259" key="7">
    <source>
        <dbReference type="PROSITE" id="PS51039"/>
    </source>
</evidence>
<dbReference type="Gene3D" id="4.10.1110.10">
    <property type="entry name" value="AN1-like Zinc finger"/>
    <property type="match status" value="1"/>
</dbReference>
<evidence type="ECO:0000259" key="6">
    <source>
        <dbReference type="PROSITE" id="PS51036"/>
    </source>
</evidence>
<dbReference type="Pfam" id="PF01754">
    <property type="entry name" value="zf-A20"/>
    <property type="match status" value="1"/>
</dbReference>
<dbReference type="PROSITE" id="PS51039">
    <property type="entry name" value="ZF_AN1"/>
    <property type="match status" value="1"/>
</dbReference>
<dbReference type="GO" id="GO:0043161">
    <property type="term" value="P:proteasome-mediated ubiquitin-dependent protein catabolic process"/>
    <property type="evidence" value="ECO:0007669"/>
    <property type="project" value="TreeGrafter"/>
</dbReference>
<dbReference type="SUPFAM" id="SSF118310">
    <property type="entry name" value="AN1-like Zinc finger"/>
    <property type="match status" value="1"/>
</dbReference>
<evidence type="ECO:0008006" key="10">
    <source>
        <dbReference type="Google" id="ProtNLM"/>
    </source>
</evidence>
<keyword evidence="3 5" id="KW-0863">Zinc-finger</keyword>
<dbReference type="Pfam" id="PF01428">
    <property type="entry name" value="zf-AN1"/>
    <property type="match status" value="1"/>
</dbReference>
<proteinExistence type="predicted"/>
<dbReference type="GO" id="GO:0003677">
    <property type="term" value="F:DNA binding"/>
    <property type="evidence" value="ECO:0007669"/>
    <property type="project" value="InterPro"/>
</dbReference>
<keyword evidence="4" id="KW-0862">Zinc</keyword>
<name>A0AAP0WRW2_LIQFO</name>
<evidence type="ECO:0000256" key="5">
    <source>
        <dbReference type="PROSITE-ProRule" id="PRU00449"/>
    </source>
</evidence>
<protein>
    <recommendedName>
        <fullName evidence="10">Zinc finger A20 and AN1 domain-containing stress-associated protein 1</fullName>
    </recommendedName>
</protein>
<evidence type="ECO:0000256" key="1">
    <source>
        <dbReference type="ARBA" id="ARBA00003732"/>
    </source>
</evidence>
<dbReference type="InterPro" id="IPR050652">
    <property type="entry name" value="AN1_A20_ZnFinger"/>
</dbReference>
<dbReference type="GO" id="GO:0008270">
    <property type="term" value="F:zinc ion binding"/>
    <property type="evidence" value="ECO:0007669"/>
    <property type="project" value="UniProtKB-KW"/>
</dbReference>
<keyword evidence="9" id="KW-1185">Reference proteome</keyword>
<comment type="function">
    <text evidence="1">May be involved in environmental stress response.</text>
</comment>
<dbReference type="SMART" id="SM00259">
    <property type="entry name" value="ZnF_A20"/>
    <property type="match status" value="1"/>
</dbReference>
<dbReference type="EMBL" id="JBBPBK010000010">
    <property type="protein sequence ID" value="KAK9277567.1"/>
    <property type="molecule type" value="Genomic_DNA"/>
</dbReference>
<comment type="caution">
    <text evidence="8">The sequence shown here is derived from an EMBL/GenBank/DDBJ whole genome shotgun (WGS) entry which is preliminary data.</text>
</comment>
<dbReference type="FunFam" id="4.10.1110.10:FF:000001">
    <property type="entry name" value="Zinc finger AN1-type containing 6"/>
    <property type="match status" value="1"/>
</dbReference>
<feature type="domain" description="AN1-type" evidence="7">
    <location>
        <begin position="112"/>
        <end position="158"/>
    </location>
</feature>